<keyword evidence="2" id="KW-1185">Reference proteome</keyword>
<evidence type="ECO:0000313" key="1">
    <source>
        <dbReference type="EMBL" id="KAJ0100763.1"/>
    </source>
</evidence>
<organism evidence="1 2">
    <name type="scientific">Pistacia atlantica</name>
    <dbReference type="NCBI Taxonomy" id="434234"/>
    <lineage>
        <taxon>Eukaryota</taxon>
        <taxon>Viridiplantae</taxon>
        <taxon>Streptophyta</taxon>
        <taxon>Embryophyta</taxon>
        <taxon>Tracheophyta</taxon>
        <taxon>Spermatophyta</taxon>
        <taxon>Magnoliopsida</taxon>
        <taxon>eudicotyledons</taxon>
        <taxon>Gunneridae</taxon>
        <taxon>Pentapetalae</taxon>
        <taxon>rosids</taxon>
        <taxon>malvids</taxon>
        <taxon>Sapindales</taxon>
        <taxon>Anacardiaceae</taxon>
        <taxon>Pistacia</taxon>
    </lineage>
</organism>
<dbReference type="EMBL" id="CM047899">
    <property type="protein sequence ID" value="KAJ0100763.1"/>
    <property type="molecule type" value="Genomic_DNA"/>
</dbReference>
<accession>A0ACC1BNK9</accession>
<evidence type="ECO:0000313" key="2">
    <source>
        <dbReference type="Proteomes" id="UP001164250"/>
    </source>
</evidence>
<dbReference type="Proteomes" id="UP001164250">
    <property type="component" value="Chromosome 3"/>
</dbReference>
<reference evidence="2" key="1">
    <citation type="journal article" date="2023" name="G3 (Bethesda)">
        <title>Genome assembly and association tests identify interacting loci associated with vigor, precocity, and sex in interspecific pistachio rootstocks.</title>
        <authorList>
            <person name="Palmer W."/>
            <person name="Jacygrad E."/>
            <person name="Sagayaradj S."/>
            <person name="Cavanaugh K."/>
            <person name="Han R."/>
            <person name="Bertier L."/>
            <person name="Beede B."/>
            <person name="Kafkas S."/>
            <person name="Golino D."/>
            <person name="Preece J."/>
            <person name="Michelmore R."/>
        </authorList>
    </citation>
    <scope>NUCLEOTIDE SEQUENCE [LARGE SCALE GENOMIC DNA]</scope>
</reference>
<gene>
    <name evidence="1" type="ORF">Patl1_03828</name>
</gene>
<proteinExistence type="predicted"/>
<name>A0ACC1BNK9_9ROSI</name>
<sequence>MSQRFLHLGSMNKLRQGRMRNAQPSEKMKDAYAKDQKIMMYATSPLSSYIDLHICLLFSKFQVLMTSLGAGS</sequence>
<protein>
    <submittedName>
        <fullName evidence="1">Uncharacterized protein</fullName>
    </submittedName>
</protein>
<comment type="caution">
    <text evidence="1">The sequence shown here is derived from an EMBL/GenBank/DDBJ whole genome shotgun (WGS) entry which is preliminary data.</text>
</comment>